<gene>
    <name evidence="3" type="ORF">EYR41_010000</name>
    <name evidence="2" type="ORF">TWF102_005259</name>
</gene>
<evidence type="ECO:0000313" key="3">
    <source>
        <dbReference type="EMBL" id="TGJ63914.1"/>
    </source>
</evidence>
<reference evidence="3 4" key="1">
    <citation type="submission" date="2019-03" db="EMBL/GenBank/DDBJ databases">
        <title>Nematode-trapping fungi genome.</title>
        <authorList>
            <person name="Vidal-Diez De Ulzurrun G."/>
        </authorList>
    </citation>
    <scope>NUCLEOTIDE SEQUENCE [LARGE SCALE GENOMIC DNA]</scope>
    <source>
        <strain evidence="3 4">TWF154</strain>
    </source>
</reference>
<dbReference type="EMBL" id="SOZJ01000007">
    <property type="protein sequence ID" value="TGJ63914.1"/>
    <property type="molecule type" value="Genomic_DNA"/>
</dbReference>
<organism evidence="2 5">
    <name type="scientific">Orbilia oligospora</name>
    <name type="common">Nematode-trapping fungus</name>
    <name type="synonym">Arthrobotrys oligospora</name>
    <dbReference type="NCBI Taxonomy" id="2813651"/>
    <lineage>
        <taxon>Eukaryota</taxon>
        <taxon>Fungi</taxon>
        <taxon>Dikarya</taxon>
        <taxon>Ascomycota</taxon>
        <taxon>Pezizomycotina</taxon>
        <taxon>Orbiliomycetes</taxon>
        <taxon>Orbiliales</taxon>
        <taxon>Orbiliaceae</taxon>
        <taxon>Orbilia</taxon>
    </lineage>
</organism>
<reference evidence="2 5" key="2">
    <citation type="submission" date="2019-06" db="EMBL/GenBank/DDBJ databases">
        <authorList>
            <person name="Palmer J.M."/>
        </authorList>
    </citation>
    <scope>NUCLEOTIDE SEQUENCE [LARGE SCALE GENOMIC DNA]</scope>
    <source>
        <strain evidence="2 5">TWF102</strain>
    </source>
</reference>
<comment type="caution">
    <text evidence="2">The sequence shown here is derived from an EMBL/GenBank/DDBJ whole genome shotgun (WGS) entry which is preliminary data.</text>
</comment>
<evidence type="ECO:0000313" key="2">
    <source>
        <dbReference type="EMBL" id="KAF3100375.1"/>
    </source>
</evidence>
<dbReference type="EMBL" id="WIQW01000026">
    <property type="protein sequence ID" value="KAF3100375.1"/>
    <property type="molecule type" value="Genomic_DNA"/>
</dbReference>
<sequence length="76" mass="8470">MSSIQNESFWDIGRDKRPDLGTPELGTRGNPELPLEQSLLASCAEAGETQKPWPTNVINLASWKGYQKWVIRVSVA</sequence>
<name>A0A7C8NDG8_ORBOL</name>
<evidence type="ECO:0000256" key="1">
    <source>
        <dbReference type="SAM" id="MobiDB-lite"/>
    </source>
</evidence>
<dbReference type="Proteomes" id="UP000297595">
    <property type="component" value="Unassembled WGS sequence"/>
</dbReference>
<protein>
    <submittedName>
        <fullName evidence="2">Uncharacterized protein</fullName>
    </submittedName>
</protein>
<dbReference type="Proteomes" id="UP000475325">
    <property type="component" value="Unassembled WGS sequence"/>
</dbReference>
<proteinExistence type="predicted"/>
<evidence type="ECO:0000313" key="5">
    <source>
        <dbReference type="Proteomes" id="UP000475325"/>
    </source>
</evidence>
<dbReference type="AlphaFoldDB" id="A0A7C8NDG8"/>
<accession>A0A7C8NDG8</accession>
<feature type="region of interest" description="Disordered" evidence="1">
    <location>
        <begin position="1"/>
        <end position="32"/>
    </location>
</feature>
<evidence type="ECO:0000313" key="4">
    <source>
        <dbReference type="Proteomes" id="UP000297595"/>
    </source>
</evidence>